<dbReference type="AlphaFoldDB" id="A0A7X6BFM5"/>
<dbReference type="InterPro" id="IPR004896">
    <property type="entry name" value="PucC-rel"/>
</dbReference>
<feature type="transmembrane region" description="Helical" evidence="6">
    <location>
        <begin position="429"/>
        <end position="450"/>
    </location>
</feature>
<dbReference type="SUPFAM" id="SSF103473">
    <property type="entry name" value="MFS general substrate transporter"/>
    <property type="match status" value="1"/>
</dbReference>
<accession>A0A7X6BFM5</accession>
<comment type="similarity">
    <text evidence="2">Belongs to the PucC family.</text>
</comment>
<feature type="transmembrane region" description="Helical" evidence="6">
    <location>
        <begin position="350"/>
        <end position="373"/>
    </location>
</feature>
<evidence type="ECO:0000256" key="4">
    <source>
        <dbReference type="ARBA" id="ARBA00022989"/>
    </source>
</evidence>
<organism evidence="7 8">
    <name type="scientific">Sphingomonas kaistensis</name>
    <dbReference type="NCBI Taxonomy" id="298708"/>
    <lineage>
        <taxon>Bacteria</taxon>
        <taxon>Pseudomonadati</taxon>
        <taxon>Pseudomonadota</taxon>
        <taxon>Alphaproteobacteria</taxon>
        <taxon>Sphingomonadales</taxon>
        <taxon>Sphingomonadaceae</taxon>
        <taxon>Sphingomonas</taxon>
    </lineage>
</organism>
<evidence type="ECO:0000313" key="7">
    <source>
        <dbReference type="EMBL" id="NJC05544.1"/>
    </source>
</evidence>
<feature type="transmembrane region" description="Helical" evidence="6">
    <location>
        <begin position="104"/>
        <end position="127"/>
    </location>
</feature>
<feature type="transmembrane region" description="Helical" evidence="6">
    <location>
        <begin position="139"/>
        <end position="162"/>
    </location>
</feature>
<evidence type="ECO:0000256" key="3">
    <source>
        <dbReference type="ARBA" id="ARBA00022692"/>
    </source>
</evidence>
<evidence type="ECO:0000256" key="5">
    <source>
        <dbReference type="ARBA" id="ARBA00023136"/>
    </source>
</evidence>
<dbReference type="CDD" id="cd06176">
    <property type="entry name" value="MFS_BCD_PucC-like"/>
    <property type="match status" value="1"/>
</dbReference>
<keyword evidence="4 6" id="KW-1133">Transmembrane helix</keyword>
<feature type="transmembrane region" description="Helical" evidence="6">
    <location>
        <begin position="261"/>
        <end position="278"/>
    </location>
</feature>
<dbReference type="RefSeq" id="WP_342448467.1">
    <property type="nucleotide sequence ID" value="NZ_JAATJC010000001.1"/>
</dbReference>
<dbReference type="PIRSF" id="PIRSF016565">
    <property type="entry name" value="PucC"/>
    <property type="match status" value="1"/>
</dbReference>
<reference evidence="7 8" key="1">
    <citation type="submission" date="2020-03" db="EMBL/GenBank/DDBJ databases">
        <title>Genomic Encyclopedia of Type Strains, Phase IV (KMG-IV): sequencing the most valuable type-strain genomes for metagenomic binning, comparative biology and taxonomic classification.</title>
        <authorList>
            <person name="Goeker M."/>
        </authorList>
    </citation>
    <scope>NUCLEOTIDE SEQUENCE [LARGE SCALE GENOMIC DNA]</scope>
    <source>
        <strain evidence="7 8">DSM 16846</strain>
    </source>
</reference>
<feature type="transmembrane region" description="Helical" evidence="6">
    <location>
        <begin position="290"/>
        <end position="313"/>
    </location>
</feature>
<dbReference type="Pfam" id="PF03209">
    <property type="entry name" value="PUCC"/>
    <property type="match status" value="1"/>
</dbReference>
<dbReference type="InterPro" id="IPR036259">
    <property type="entry name" value="MFS_trans_sf"/>
</dbReference>
<comment type="caution">
    <text evidence="7">The sequence shown here is derived from an EMBL/GenBank/DDBJ whole genome shotgun (WGS) entry which is preliminary data.</text>
</comment>
<evidence type="ECO:0000256" key="6">
    <source>
        <dbReference type="SAM" id="Phobius"/>
    </source>
</evidence>
<keyword evidence="3 6" id="KW-0812">Transmembrane</keyword>
<dbReference type="InterPro" id="IPR026036">
    <property type="entry name" value="PucC"/>
</dbReference>
<proteinExistence type="inferred from homology"/>
<evidence type="ECO:0000313" key="8">
    <source>
        <dbReference type="Proteomes" id="UP000558192"/>
    </source>
</evidence>
<evidence type="ECO:0000256" key="1">
    <source>
        <dbReference type="ARBA" id="ARBA00004141"/>
    </source>
</evidence>
<keyword evidence="5 6" id="KW-0472">Membrane</keyword>
<dbReference type="Proteomes" id="UP000558192">
    <property type="component" value="Unassembled WGS sequence"/>
</dbReference>
<feature type="transmembrane region" description="Helical" evidence="6">
    <location>
        <begin position="58"/>
        <end position="83"/>
    </location>
</feature>
<feature type="transmembrane region" description="Helical" evidence="6">
    <location>
        <begin position="385"/>
        <end position="409"/>
    </location>
</feature>
<feature type="transmembrane region" description="Helical" evidence="6">
    <location>
        <begin position="204"/>
        <end position="223"/>
    </location>
</feature>
<evidence type="ECO:0000256" key="2">
    <source>
        <dbReference type="ARBA" id="ARBA00008412"/>
    </source>
</evidence>
<dbReference type="GO" id="GO:0016020">
    <property type="term" value="C:membrane"/>
    <property type="evidence" value="ECO:0007669"/>
    <property type="project" value="UniProtKB-SubCell"/>
</dbReference>
<dbReference type="Gene3D" id="1.20.1250.20">
    <property type="entry name" value="MFS general substrate transporter like domains"/>
    <property type="match status" value="1"/>
</dbReference>
<sequence length="474" mass="48635">MSGRVISPDMWTRVATSWLPFADGASAELPLGRLLRLSLFQVSAGMTAALLSGTLNRVLIVELGVSSGLVAALIAIPLLMAPFRALIGHRSDHHRSVLGWRRVPYLWFGTLLQFGGLALMPFALLILSTEQGRALGLAASGFAFLLTGTGLHVAQTAGLALVADLAPEDRRPRAVALLYVMLLLGTMVSALVIGAALADFSATRLVQVIQGAALAALLLNIAAPWKQESRRSRAEMAAQPPAPSFGDMWAKLMAEDNSRRLLVSVGLGTAAFTMQDVLLEPYGGEILGLAVGATTSLTALWALGALCGFALAGVRLARGSEPHRLAGFGCVAGLVAFTLVIFAAPASAPLLLMLGAALIGLGAGLFMVGTLVAAMNLAQRSPSGLALGAWGAVQASAAGLAILLGGIVRDAIAATATAGELGATLAVRATGYGAVYAAEIVLLLLTIAVLGPLVRAQTNSTDAAPRFGLAQFPS</sequence>
<feature type="transmembrane region" description="Helical" evidence="6">
    <location>
        <begin position="174"/>
        <end position="198"/>
    </location>
</feature>
<dbReference type="PANTHER" id="PTHR23538:SF1">
    <property type="entry name" value="44.5 KD BACTERIOCHLOROPHYLL SYNTHASE SUBUNIT"/>
    <property type="match status" value="1"/>
</dbReference>
<comment type="subcellular location">
    <subcellularLocation>
        <location evidence="1">Membrane</location>
        <topology evidence="1">Multi-pass membrane protein</topology>
    </subcellularLocation>
</comment>
<gene>
    <name evidence="7" type="ORF">GGQ97_001337</name>
</gene>
<keyword evidence="8" id="KW-1185">Reference proteome</keyword>
<dbReference type="PANTHER" id="PTHR23538">
    <property type="entry name" value="44.5 KD BACTERIOCHLOROPHYLL SYNTHASE SUBUNIT"/>
    <property type="match status" value="1"/>
</dbReference>
<name>A0A7X6BFM5_9SPHN</name>
<dbReference type="EMBL" id="JAATJC010000001">
    <property type="protein sequence ID" value="NJC05544.1"/>
    <property type="molecule type" value="Genomic_DNA"/>
</dbReference>
<protein>
    <submittedName>
        <fullName evidence="7">BCD family chlorophyll transporter-like MFS transporter</fullName>
    </submittedName>
</protein>
<feature type="transmembrane region" description="Helical" evidence="6">
    <location>
        <begin position="325"/>
        <end position="344"/>
    </location>
</feature>